<dbReference type="EMBL" id="JAENHP010000040">
    <property type="protein sequence ID" value="MBM2623659.1"/>
    <property type="molecule type" value="Genomic_DNA"/>
</dbReference>
<feature type="transmembrane region" description="Helical" evidence="6">
    <location>
        <begin position="98"/>
        <end position="120"/>
    </location>
</feature>
<dbReference type="InterPro" id="IPR036259">
    <property type="entry name" value="MFS_trans_sf"/>
</dbReference>
<dbReference type="Pfam" id="PF07690">
    <property type="entry name" value="MFS_1"/>
    <property type="match status" value="1"/>
</dbReference>
<dbReference type="CDD" id="cd17321">
    <property type="entry name" value="MFS_MMR_MDR_like"/>
    <property type="match status" value="1"/>
</dbReference>
<evidence type="ECO:0000256" key="5">
    <source>
        <dbReference type="ARBA" id="ARBA00023136"/>
    </source>
</evidence>
<feature type="transmembrane region" description="Helical" evidence="6">
    <location>
        <begin position="427"/>
        <end position="447"/>
    </location>
</feature>
<feature type="transmembrane region" description="Helical" evidence="6">
    <location>
        <begin position="321"/>
        <end position="343"/>
    </location>
</feature>
<keyword evidence="9" id="KW-1185">Reference proteome</keyword>
<evidence type="ECO:0000256" key="2">
    <source>
        <dbReference type="ARBA" id="ARBA00022448"/>
    </source>
</evidence>
<feature type="transmembrane region" description="Helical" evidence="6">
    <location>
        <begin position="349"/>
        <end position="375"/>
    </location>
</feature>
<dbReference type="Proteomes" id="UP000632138">
    <property type="component" value="Unassembled WGS sequence"/>
</dbReference>
<dbReference type="Gene3D" id="1.20.1250.20">
    <property type="entry name" value="MFS general substrate transporter like domains"/>
    <property type="match status" value="1"/>
</dbReference>
<proteinExistence type="predicted"/>
<keyword evidence="2" id="KW-0813">Transport</keyword>
<protein>
    <submittedName>
        <fullName evidence="8">MFS transporter</fullName>
    </submittedName>
</protein>
<reference evidence="8 9" key="1">
    <citation type="submission" date="2021-01" db="EMBL/GenBank/DDBJ databases">
        <title>Actinoplanes sp. nov. LDG1-06 isolated from lichen.</title>
        <authorList>
            <person name="Saeng-In P."/>
            <person name="Phongsopitanun W."/>
            <person name="Kanchanasin P."/>
            <person name="Yuki M."/>
            <person name="Kudo T."/>
            <person name="Ohkuma M."/>
            <person name="Tanasupawat S."/>
        </authorList>
    </citation>
    <scope>NUCLEOTIDE SEQUENCE [LARGE SCALE GENOMIC DNA]</scope>
    <source>
        <strain evidence="8 9">LDG1-06</strain>
    </source>
</reference>
<name>A0ABS2AWW9_9ACTN</name>
<evidence type="ECO:0000259" key="7">
    <source>
        <dbReference type="PROSITE" id="PS50850"/>
    </source>
</evidence>
<evidence type="ECO:0000256" key="3">
    <source>
        <dbReference type="ARBA" id="ARBA00022692"/>
    </source>
</evidence>
<dbReference type="RefSeq" id="WP_203384013.1">
    <property type="nucleotide sequence ID" value="NZ_JAENHP010000040.1"/>
</dbReference>
<feature type="transmembrane region" description="Helical" evidence="6">
    <location>
        <begin position="132"/>
        <end position="155"/>
    </location>
</feature>
<evidence type="ECO:0000313" key="8">
    <source>
        <dbReference type="EMBL" id="MBM2623659.1"/>
    </source>
</evidence>
<feature type="transmembrane region" description="Helical" evidence="6">
    <location>
        <begin position="44"/>
        <end position="65"/>
    </location>
</feature>
<feature type="transmembrane region" description="Helical" evidence="6">
    <location>
        <begin position="396"/>
        <end position="415"/>
    </location>
</feature>
<feature type="transmembrane region" description="Helical" evidence="6">
    <location>
        <begin position="72"/>
        <end position="92"/>
    </location>
</feature>
<dbReference type="SUPFAM" id="SSF103473">
    <property type="entry name" value="MFS general substrate transporter"/>
    <property type="match status" value="1"/>
</dbReference>
<comment type="subcellular location">
    <subcellularLocation>
        <location evidence="1">Cell membrane</location>
        <topology evidence="1">Multi-pass membrane protein</topology>
    </subcellularLocation>
</comment>
<feature type="transmembrane region" description="Helical" evidence="6">
    <location>
        <begin position="193"/>
        <end position="211"/>
    </location>
</feature>
<feature type="transmembrane region" description="Helical" evidence="6">
    <location>
        <begin position="290"/>
        <end position="309"/>
    </location>
</feature>
<gene>
    <name evidence="8" type="ORF">JIG36_50045</name>
</gene>
<dbReference type="Gene3D" id="1.20.1720.10">
    <property type="entry name" value="Multidrug resistance protein D"/>
    <property type="match status" value="1"/>
</dbReference>
<dbReference type="PROSITE" id="PS50850">
    <property type="entry name" value="MFS"/>
    <property type="match status" value="1"/>
</dbReference>
<evidence type="ECO:0000256" key="1">
    <source>
        <dbReference type="ARBA" id="ARBA00004651"/>
    </source>
</evidence>
<evidence type="ECO:0000313" key="9">
    <source>
        <dbReference type="Proteomes" id="UP000632138"/>
    </source>
</evidence>
<evidence type="ECO:0000256" key="4">
    <source>
        <dbReference type="ARBA" id="ARBA00022989"/>
    </source>
</evidence>
<keyword evidence="3 6" id="KW-0812">Transmembrane</keyword>
<feature type="transmembrane region" description="Helical" evidence="6">
    <location>
        <begin position="263"/>
        <end position="284"/>
    </location>
</feature>
<feature type="domain" description="Major facilitator superfamily (MFS) profile" evidence="7">
    <location>
        <begin position="6"/>
        <end position="451"/>
    </location>
</feature>
<dbReference type="PANTHER" id="PTHR42718:SF9">
    <property type="entry name" value="MAJOR FACILITATOR SUPERFAMILY MULTIDRUG TRANSPORTER MFSC"/>
    <property type="match status" value="1"/>
</dbReference>
<evidence type="ECO:0000256" key="6">
    <source>
        <dbReference type="SAM" id="Phobius"/>
    </source>
</evidence>
<dbReference type="InterPro" id="IPR020846">
    <property type="entry name" value="MFS_dom"/>
</dbReference>
<dbReference type="PANTHER" id="PTHR42718">
    <property type="entry name" value="MAJOR FACILITATOR SUPERFAMILY MULTIDRUG TRANSPORTER MFSC"/>
    <property type="match status" value="1"/>
</dbReference>
<organism evidence="8 9">
    <name type="scientific">Paractinoplanes ovalisporus</name>
    <dbReference type="NCBI Taxonomy" id="2810368"/>
    <lineage>
        <taxon>Bacteria</taxon>
        <taxon>Bacillati</taxon>
        <taxon>Actinomycetota</taxon>
        <taxon>Actinomycetes</taxon>
        <taxon>Micromonosporales</taxon>
        <taxon>Micromonosporaceae</taxon>
        <taxon>Paractinoplanes</taxon>
    </lineage>
</organism>
<keyword evidence="4 6" id="KW-1133">Transmembrane helix</keyword>
<feature type="transmembrane region" description="Helical" evidence="6">
    <location>
        <begin position="223"/>
        <end position="242"/>
    </location>
</feature>
<accession>A0ABS2AWW9</accession>
<keyword evidence="5 6" id="KW-0472">Membrane</keyword>
<comment type="caution">
    <text evidence="8">The sequence shown here is derived from an EMBL/GenBank/DDBJ whole genome shotgun (WGS) entry which is preliminary data.</text>
</comment>
<sequence length="460" mass="46469">MRTNRTLPLMCATVLVLQALVAAINLALPQLAASALHPTGGQLVWIVDTYVLAFAALLIPAGALGDRMGRKGVLIAGLLLFAGANLVSAFAPSVGVLLAGRALAGAGAAMAQPATLALLLHHSRPERRPHAIALWTTFLGLGGMVGNLVAGAVLHWAGWPVLFAVFVPVALLLAAGVALAVPRVPRHPAALDPVGATLLTGGLFALLFGIIEGPERGWGDVAVLGGFAAGLLLITAFSAYAFRTANPLLDPRVFRLPTVRAGALGVGAGFLALFGLFYVNAQFLQEVKGYSTLVTGVAIAPLAVGMGLLSRRAVPLTERFGARRMIGAGLGVIAVGMLALSTATATTPYALYAVYLVVVAAGMAACAPALTGGILAGLPADRAGLGSGINSASREIGAALGVAVIGTVLNSHGALDSPAHLNDGLAVGYRVLAGVLIVLAVTVVAMWPAPAKQEPETATV</sequence>
<feature type="transmembrane region" description="Helical" evidence="6">
    <location>
        <begin position="161"/>
        <end position="181"/>
    </location>
</feature>
<dbReference type="InterPro" id="IPR011701">
    <property type="entry name" value="MFS"/>
</dbReference>